<keyword evidence="11" id="KW-1185">Reference proteome</keyword>
<evidence type="ECO:0000313" key="11">
    <source>
        <dbReference type="Proteomes" id="UP000515860"/>
    </source>
</evidence>
<keyword evidence="6 10" id="KW-0067">ATP-binding</keyword>
<sequence length="498" mass="55641">MERPIIKLENISKSFFGVTVLKDVKFEVFPGQVNALVGGNGAGKSTLMKILTGVYTKDSGTIWFNGKETTFNNYKDAFQHGIAMIFQEMSSVPTLTVTENIFLNNELLKKNRFLDRPAMRKKAVELLDRLGVDINPDAVVGELTVGEKQMVEIVKALSSDARILVMDEPTASLSAKEVDKLFQIVENLKKQGIAIIYISHRMNEILSIADKVTVLRDGRIVGELDNQDLKVEAIISYMMGDRGGTSFEWMPPEKEISDQVVLNVEHLDINERVRDISFNLHKGEVIGFAGLLSSGRTEILETLFGIRKPRGGLIRIDGKPVPVRSVQDAIRSGFGLVPEDRRTQGLVLIHSVKQNLILPILKKMQKGLFLNKKKINETADFSIKELSVKTDSPNKIINLLSGGNQQKIVISKWLRSDMKILLLDEPTAGVDIGSKKELIATVRKFTDQGNAAIFVSSELQEMMAVCDRIYVLQRGKIINELRHDEIDSEEVLQNAIQQ</sequence>
<evidence type="ECO:0000256" key="1">
    <source>
        <dbReference type="ARBA" id="ARBA00004202"/>
    </source>
</evidence>
<reference evidence="10 11" key="1">
    <citation type="submission" date="2020-08" db="EMBL/GenBank/DDBJ databases">
        <authorList>
            <person name="Liu C."/>
            <person name="Sun Q."/>
        </authorList>
    </citation>
    <scope>NUCLEOTIDE SEQUENCE [LARGE SCALE GENOMIC DNA]</scope>
    <source>
        <strain evidence="10 11">NSJ-29</strain>
    </source>
</reference>
<evidence type="ECO:0000256" key="6">
    <source>
        <dbReference type="ARBA" id="ARBA00022840"/>
    </source>
</evidence>
<keyword evidence="8" id="KW-0472">Membrane</keyword>
<gene>
    <name evidence="10" type="ORF">H9Q79_05365</name>
</gene>
<evidence type="ECO:0000256" key="5">
    <source>
        <dbReference type="ARBA" id="ARBA00022741"/>
    </source>
</evidence>
<dbReference type="InterPro" id="IPR050107">
    <property type="entry name" value="ABC_carbohydrate_import_ATPase"/>
</dbReference>
<evidence type="ECO:0000313" key="10">
    <source>
        <dbReference type="EMBL" id="QNM09719.1"/>
    </source>
</evidence>
<dbReference type="GO" id="GO:0016887">
    <property type="term" value="F:ATP hydrolysis activity"/>
    <property type="evidence" value="ECO:0007669"/>
    <property type="project" value="InterPro"/>
</dbReference>
<dbReference type="CDD" id="cd03216">
    <property type="entry name" value="ABC_Carb_Monos_I"/>
    <property type="match status" value="1"/>
</dbReference>
<evidence type="ECO:0000256" key="3">
    <source>
        <dbReference type="ARBA" id="ARBA00022475"/>
    </source>
</evidence>
<organism evidence="10 11">
    <name type="scientific">Wansuia hejianensis</name>
    <dbReference type="NCBI Taxonomy" id="2763667"/>
    <lineage>
        <taxon>Bacteria</taxon>
        <taxon>Bacillati</taxon>
        <taxon>Bacillota</taxon>
        <taxon>Clostridia</taxon>
        <taxon>Lachnospirales</taxon>
        <taxon>Lachnospiraceae</taxon>
        <taxon>Wansuia</taxon>
    </lineage>
</organism>
<dbReference type="RefSeq" id="WP_249329349.1">
    <property type="nucleotide sequence ID" value="NZ_CP060635.1"/>
</dbReference>
<evidence type="ECO:0000256" key="2">
    <source>
        <dbReference type="ARBA" id="ARBA00022448"/>
    </source>
</evidence>
<dbReference type="GO" id="GO:0005886">
    <property type="term" value="C:plasma membrane"/>
    <property type="evidence" value="ECO:0007669"/>
    <property type="project" value="UniProtKB-SubCell"/>
</dbReference>
<dbReference type="PROSITE" id="PS50893">
    <property type="entry name" value="ABC_TRANSPORTER_2"/>
    <property type="match status" value="2"/>
</dbReference>
<keyword evidence="7" id="KW-1278">Translocase</keyword>
<proteinExistence type="predicted"/>
<keyword evidence="3" id="KW-1003">Cell membrane</keyword>
<keyword evidence="2" id="KW-0813">Transport</keyword>
<evidence type="ECO:0000256" key="4">
    <source>
        <dbReference type="ARBA" id="ARBA00022737"/>
    </source>
</evidence>
<dbReference type="InterPro" id="IPR003439">
    <property type="entry name" value="ABC_transporter-like_ATP-bd"/>
</dbReference>
<evidence type="ECO:0000256" key="7">
    <source>
        <dbReference type="ARBA" id="ARBA00022967"/>
    </source>
</evidence>
<dbReference type="InterPro" id="IPR003593">
    <property type="entry name" value="AAA+_ATPase"/>
</dbReference>
<dbReference type="SMART" id="SM00382">
    <property type="entry name" value="AAA"/>
    <property type="match status" value="2"/>
</dbReference>
<dbReference type="Proteomes" id="UP000515860">
    <property type="component" value="Chromosome"/>
</dbReference>
<dbReference type="KEGG" id="whj:H9Q79_05365"/>
<dbReference type="SUPFAM" id="SSF52540">
    <property type="entry name" value="P-loop containing nucleoside triphosphate hydrolases"/>
    <property type="match status" value="2"/>
</dbReference>
<evidence type="ECO:0000256" key="8">
    <source>
        <dbReference type="ARBA" id="ARBA00023136"/>
    </source>
</evidence>
<dbReference type="AlphaFoldDB" id="A0A7G9GFY7"/>
<dbReference type="CDD" id="cd03215">
    <property type="entry name" value="ABC_Carb_Monos_II"/>
    <property type="match status" value="1"/>
</dbReference>
<keyword evidence="5" id="KW-0547">Nucleotide-binding</keyword>
<dbReference type="InterPro" id="IPR027417">
    <property type="entry name" value="P-loop_NTPase"/>
</dbReference>
<dbReference type="FunFam" id="3.40.50.300:FF:000127">
    <property type="entry name" value="Ribose import ATP-binding protein RbsA"/>
    <property type="match status" value="1"/>
</dbReference>
<feature type="domain" description="ABC transporter" evidence="9">
    <location>
        <begin position="256"/>
        <end position="498"/>
    </location>
</feature>
<evidence type="ECO:0000259" key="9">
    <source>
        <dbReference type="PROSITE" id="PS50893"/>
    </source>
</evidence>
<dbReference type="GO" id="GO:0005524">
    <property type="term" value="F:ATP binding"/>
    <property type="evidence" value="ECO:0007669"/>
    <property type="project" value="UniProtKB-KW"/>
</dbReference>
<name>A0A7G9GFY7_9FIRM</name>
<dbReference type="Gene3D" id="3.40.50.300">
    <property type="entry name" value="P-loop containing nucleotide triphosphate hydrolases"/>
    <property type="match status" value="2"/>
</dbReference>
<keyword evidence="4" id="KW-0677">Repeat</keyword>
<feature type="domain" description="ABC transporter" evidence="9">
    <location>
        <begin position="6"/>
        <end position="242"/>
    </location>
</feature>
<dbReference type="PANTHER" id="PTHR43790:SF9">
    <property type="entry name" value="GALACTOFURANOSE TRANSPORTER ATP-BINDING PROTEIN YTFR"/>
    <property type="match status" value="1"/>
</dbReference>
<dbReference type="PANTHER" id="PTHR43790">
    <property type="entry name" value="CARBOHYDRATE TRANSPORT ATP-BINDING PROTEIN MG119-RELATED"/>
    <property type="match status" value="1"/>
</dbReference>
<dbReference type="Pfam" id="PF00005">
    <property type="entry name" value="ABC_tran"/>
    <property type="match status" value="2"/>
</dbReference>
<comment type="subcellular location">
    <subcellularLocation>
        <location evidence="1">Cell membrane</location>
        <topology evidence="1">Peripheral membrane protein</topology>
    </subcellularLocation>
</comment>
<accession>A0A7G9GFY7</accession>
<dbReference type="InterPro" id="IPR017871">
    <property type="entry name" value="ABC_transporter-like_CS"/>
</dbReference>
<protein>
    <submittedName>
        <fullName evidence="10">Sugar ABC transporter ATP-binding protein</fullName>
    </submittedName>
</protein>
<dbReference type="PROSITE" id="PS00211">
    <property type="entry name" value="ABC_TRANSPORTER_1"/>
    <property type="match status" value="1"/>
</dbReference>
<dbReference type="EMBL" id="CP060635">
    <property type="protein sequence ID" value="QNM09719.1"/>
    <property type="molecule type" value="Genomic_DNA"/>
</dbReference>